<feature type="domain" description="Aminoglycoside phosphotransferase" evidence="1">
    <location>
        <begin position="19"/>
        <end position="244"/>
    </location>
</feature>
<evidence type="ECO:0000313" key="3">
    <source>
        <dbReference type="Proteomes" id="UP000177370"/>
    </source>
</evidence>
<protein>
    <recommendedName>
        <fullName evidence="1">Aminoglycoside phosphotransferase domain-containing protein</fullName>
    </recommendedName>
</protein>
<dbReference type="InterPro" id="IPR050249">
    <property type="entry name" value="Pseudomonas-type_ThrB"/>
</dbReference>
<dbReference type="InterPro" id="IPR002575">
    <property type="entry name" value="Aminoglycoside_PTrfase"/>
</dbReference>
<proteinExistence type="predicted"/>
<dbReference type="InterPro" id="IPR011009">
    <property type="entry name" value="Kinase-like_dom_sf"/>
</dbReference>
<dbReference type="PANTHER" id="PTHR21064:SF5">
    <property type="entry name" value="SLR1880 PROTEIN"/>
    <property type="match status" value="1"/>
</dbReference>
<comment type="caution">
    <text evidence="2">The sequence shown here is derived from an EMBL/GenBank/DDBJ whole genome shotgun (WGS) entry which is preliminary data.</text>
</comment>
<accession>A0A1F6V8U3</accession>
<dbReference type="PANTHER" id="PTHR21064">
    <property type="entry name" value="AMINOGLYCOSIDE PHOSPHOTRANSFERASE DOMAIN-CONTAINING PROTEIN-RELATED"/>
    <property type="match status" value="1"/>
</dbReference>
<evidence type="ECO:0000313" key="2">
    <source>
        <dbReference type="EMBL" id="OGI65926.1"/>
    </source>
</evidence>
<reference evidence="2 3" key="1">
    <citation type="journal article" date="2016" name="Nat. Commun.">
        <title>Thousands of microbial genomes shed light on interconnected biogeochemical processes in an aquifer system.</title>
        <authorList>
            <person name="Anantharaman K."/>
            <person name="Brown C.T."/>
            <person name="Hug L.A."/>
            <person name="Sharon I."/>
            <person name="Castelle C.J."/>
            <person name="Probst A.J."/>
            <person name="Thomas B.C."/>
            <person name="Singh A."/>
            <person name="Wilkins M.J."/>
            <person name="Karaoz U."/>
            <person name="Brodie E.L."/>
            <person name="Williams K.H."/>
            <person name="Hubbard S.S."/>
            <person name="Banfield J.F."/>
        </authorList>
    </citation>
    <scope>NUCLEOTIDE SEQUENCE [LARGE SCALE GENOMIC DNA]</scope>
</reference>
<gene>
    <name evidence="2" type="ORF">A2647_03935</name>
</gene>
<organism evidence="2 3">
    <name type="scientific">Candidatus Nomurabacteria bacterium RIFCSPHIGHO2_01_FULL_40_24b</name>
    <dbReference type="NCBI Taxonomy" id="1801739"/>
    <lineage>
        <taxon>Bacteria</taxon>
        <taxon>Candidatus Nomuraibacteriota</taxon>
    </lineage>
</organism>
<dbReference type="GO" id="GO:0004672">
    <property type="term" value="F:protein kinase activity"/>
    <property type="evidence" value="ECO:0007669"/>
    <property type="project" value="InterPro"/>
</dbReference>
<evidence type="ECO:0000259" key="1">
    <source>
        <dbReference type="Pfam" id="PF01636"/>
    </source>
</evidence>
<dbReference type="Gene3D" id="3.90.1200.10">
    <property type="match status" value="1"/>
</dbReference>
<dbReference type="PROSITE" id="PS00108">
    <property type="entry name" value="PROTEIN_KINASE_ST"/>
    <property type="match status" value="1"/>
</dbReference>
<name>A0A1F6V8U3_9BACT</name>
<dbReference type="Pfam" id="PF01636">
    <property type="entry name" value="APH"/>
    <property type="match status" value="1"/>
</dbReference>
<dbReference type="InterPro" id="IPR008271">
    <property type="entry name" value="Ser/Thr_kinase_AS"/>
</dbReference>
<dbReference type="AlphaFoldDB" id="A0A1F6V8U3"/>
<sequence>MTIEEVIKKYFPEATDASFERFGDGATNITYKVSIGEGDKKNEYILQKMNSSFDSLVMQDIWAVTEYLADEGFLTQRVVKTFSGELFLSDGEVWWKMLTFIPGKILSNVSSVAQAKEAGKLVGSFHKALINFKYEFQYQIPHFHDTDFIIKKLNQTLIENEVGEKYPHLKVLAGEVFDLYAELPKKVDLPTRVIHGDLKITNVIFNERGEKALALADLDTLMESTIAVELGDALRSWCMPGGEDTHEVRFDKDVYDNALSGYFSTADFLTPAEKESIPYGVKLITLELSARFITDAFNENYWVLDSSKYESLYEQNKKRAENQIAFLKEFKKYF</sequence>
<dbReference type="EMBL" id="MFTP01000010">
    <property type="protein sequence ID" value="OGI65926.1"/>
    <property type="molecule type" value="Genomic_DNA"/>
</dbReference>
<dbReference type="SUPFAM" id="SSF56112">
    <property type="entry name" value="Protein kinase-like (PK-like)"/>
    <property type="match status" value="1"/>
</dbReference>
<dbReference type="Proteomes" id="UP000177370">
    <property type="component" value="Unassembled WGS sequence"/>
</dbReference>